<sequence length="347" mass="38738">MASPLRFRKSTERWTPDRVERKLLAPLDDNLGADAVDPRFDPGGGWSVRRFDVDNGDIALFLWRDGEGYWLGNTETPQTLWRTDKFGWTEVPYHVARFCQRELLTELLDAEPWLEPYDHLAWFFLPVFMSKDGRKTTRTFFREHAAGFPDADRDDALAFYDDFLSTGVFDDEREVMAGKLGTSEVFDRVRMTAAMGEFNAAKILTDAGYGITPEIQVGTGHSLDFRAVEEDRPAADGGDPRGTDVRGTIVEVTRPQPPTRRNANTPTAAVRETADGKASGQLSEHGDAVLFVDCSSFRDDEWAAVRGERPTLPHHPAIVFRARPTGRIEGYATGTVPLDLADGINLA</sequence>
<organism evidence="2 3">
    <name type="scientific">Natronoarchaeum mannanilyticum</name>
    <dbReference type="NCBI Taxonomy" id="926360"/>
    <lineage>
        <taxon>Archaea</taxon>
        <taxon>Methanobacteriati</taxon>
        <taxon>Methanobacteriota</taxon>
        <taxon>Stenosarchaea group</taxon>
        <taxon>Halobacteria</taxon>
        <taxon>Halobacteriales</taxon>
        <taxon>Natronoarchaeaceae</taxon>
    </lineage>
</organism>
<dbReference type="AlphaFoldDB" id="A0AAV3TBE2"/>
<reference evidence="2 3" key="1">
    <citation type="journal article" date="2019" name="Int. J. Syst. Evol. Microbiol.">
        <title>The Global Catalogue of Microorganisms (GCM) 10K type strain sequencing project: providing services to taxonomists for standard genome sequencing and annotation.</title>
        <authorList>
            <consortium name="The Broad Institute Genomics Platform"/>
            <consortium name="The Broad Institute Genome Sequencing Center for Infectious Disease"/>
            <person name="Wu L."/>
            <person name="Ma J."/>
        </authorList>
    </citation>
    <scope>NUCLEOTIDE SEQUENCE [LARGE SCALE GENOMIC DNA]</scope>
    <source>
        <strain evidence="2 3">JCM 16328</strain>
    </source>
</reference>
<evidence type="ECO:0000313" key="3">
    <source>
        <dbReference type="Proteomes" id="UP001500420"/>
    </source>
</evidence>
<feature type="region of interest" description="Disordered" evidence="1">
    <location>
        <begin position="255"/>
        <end position="282"/>
    </location>
</feature>
<accession>A0AAV3TBE2</accession>
<keyword evidence="3" id="KW-1185">Reference proteome</keyword>
<protein>
    <submittedName>
        <fullName evidence="2">DUF5784 family protein</fullName>
    </submittedName>
</protein>
<dbReference type="Pfam" id="PF19096">
    <property type="entry name" value="DUF5784"/>
    <property type="match status" value="1"/>
</dbReference>
<dbReference type="Proteomes" id="UP001500420">
    <property type="component" value="Unassembled WGS sequence"/>
</dbReference>
<evidence type="ECO:0000256" key="1">
    <source>
        <dbReference type="SAM" id="MobiDB-lite"/>
    </source>
</evidence>
<dbReference type="RefSeq" id="WP_343773953.1">
    <property type="nucleotide sequence ID" value="NZ_BAAADV010000003.1"/>
</dbReference>
<dbReference type="InterPro" id="IPR043953">
    <property type="entry name" value="DUF5784"/>
</dbReference>
<dbReference type="EMBL" id="BAAADV010000003">
    <property type="protein sequence ID" value="GAA0673656.1"/>
    <property type="molecule type" value="Genomic_DNA"/>
</dbReference>
<comment type="caution">
    <text evidence="2">The sequence shown here is derived from an EMBL/GenBank/DDBJ whole genome shotgun (WGS) entry which is preliminary data.</text>
</comment>
<name>A0AAV3TBE2_9EURY</name>
<gene>
    <name evidence="2" type="ORF">GCM10009020_20960</name>
</gene>
<evidence type="ECO:0000313" key="2">
    <source>
        <dbReference type="EMBL" id="GAA0673656.1"/>
    </source>
</evidence>
<proteinExistence type="predicted"/>